<dbReference type="PANTHER" id="PTHR13195">
    <property type="entry name" value="PSEUDOURIDINE SYNTHASE-RELATED"/>
    <property type="match status" value="1"/>
</dbReference>
<evidence type="ECO:0000313" key="5">
    <source>
        <dbReference type="Proteomes" id="UP000092462"/>
    </source>
</evidence>
<keyword evidence="5" id="KW-1185">Reference proteome</keyword>
<dbReference type="SUPFAM" id="SSF55120">
    <property type="entry name" value="Pseudouridine synthase"/>
    <property type="match status" value="1"/>
</dbReference>
<dbReference type="GO" id="GO:0003723">
    <property type="term" value="F:RNA binding"/>
    <property type="evidence" value="ECO:0007669"/>
    <property type="project" value="InterPro"/>
</dbReference>
<dbReference type="PANTHER" id="PTHR13195:SF0">
    <property type="entry name" value="PSEUDOURIDYLATE SYNTHASE TRUB2, MITOCHONDRIAL"/>
    <property type="match status" value="1"/>
</dbReference>
<dbReference type="Gene3D" id="3.30.2350.10">
    <property type="entry name" value="Pseudouridine synthase"/>
    <property type="match status" value="1"/>
</dbReference>
<dbReference type="GO" id="GO:0001522">
    <property type="term" value="P:pseudouridine synthesis"/>
    <property type="evidence" value="ECO:0007669"/>
    <property type="project" value="InterPro"/>
</dbReference>
<name>A0A1B0GQA9_PHLPP</name>
<dbReference type="GO" id="GO:0006396">
    <property type="term" value="P:RNA processing"/>
    <property type="evidence" value="ECO:0007669"/>
    <property type="project" value="InterPro"/>
</dbReference>
<feature type="region of interest" description="Disordered" evidence="2">
    <location>
        <begin position="301"/>
        <end position="320"/>
    </location>
</feature>
<dbReference type="InterPro" id="IPR039048">
    <property type="entry name" value="Trub2"/>
</dbReference>
<dbReference type="EnsemblMetazoa" id="PPAI009063-RA">
    <property type="protein sequence ID" value="PPAI009063-PA"/>
    <property type="gene ID" value="PPAI009063"/>
</dbReference>
<evidence type="ECO:0000256" key="1">
    <source>
        <dbReference type="ARBA" id="ARBA00008999"/>
    </source>
</evidence>
<dbReference type="EMBL" id="AJVK01036052">
    <property type="status" value="NOT_ANNOTATED_CDS"/>
    <property type="molecule type" value="Genomic_DNA"/>
</dbReference>
<dbReference type="GO" id="GO:0009982">
    <property type="term" value="F:pseudouridine synthase activity"/>
    <property type="evidence" value="ECO:0007669"/>
    <property type="project" value="InterPro"/>
</dbReference>
<protein>
    <recommendedName>
        <fullName evidence="3">Pseudouridine synthase II N-terminal domain-containing protein</fullName>
    </recommendedName>
</protein>
<dbReference type="AlphaFoldDB" id="A0A1B0GQA9"/>
<dbReference type="InterPro" id="IPR002501">
    <property type="entry name" value="PsdUridine_synth_N"/>
</dbReference>
<sequence>MITSDSGAIFRTLNGILNVYKPSGVSVKRVMNAIVTNICKDLNRLDVREPRSRLLFEQTNNNTYNVQVIPDPADHIKVVGERHQIADFRCQPAVALGHHTSGVLLLGLNSGTRDAFKIRMNRPVRVYRVTGRLGKATETHFANSRIIARSSYDHVSRGRISGLLSSIQASHQRKMFELCGVDIQSETAYNLATMGTIRPATSDLPVIYGITLVELARPNFTVEIHALNEKEDYLATLIHEIGLDLRTVAHCTAIRCIRCGYFSSEGSLLRGNWTLPYVVDNIQANTKIIQDHPSIIHQKSSALVNTESSNQTEESIKEGS</sequence>
<evidence type="ECO:0000256" key="2">
    <source>
        <dbReference type="SAM" id="MobiDB-lite"/>
    </source>
</evidence>
<organism evidence="4 5">
    <name type="scientific">Phlebotomus papatasi</name>
    <name type="common">Sandfly</name>
    <dbReference type="NCBI Taxonomy" id="29031"/>
    <lineage>
        <taxon>Eukaryota</taxon>
        <taxon>Metazoa</taxon>
        <taxon>Ecdysozoa</taxon>
        <taxon>Arthropoda</taxon>
        <taxon>Hexapoda</taxon>
        <taxon>Insecta</taxon>
        <taxon>Pterygota</taxon>
        <taxon>Neoptera</taxon>
        <taxon>Endopterygota</taxon>
        <taxon>Diptera</taxon>
        <taxon>Nematocera</taxon>
        <taxon>Psychodoidea</taxon>
        <taxon>Psychodidae</taxon>
        <taxon>Phlebotomus</taxon>
        <taxon>Phlebotomus</taxon>
    </lineage>
</organism>
<reference evidence="4" key="1">
    <citation type="submission" date="2022-08" db="UniProtKB">
        <authorList>
            <consortium name="EnsemblMetazoa"/>
        </authorList>
    </citation>
    <scope>IDENTIFICATION</scope>
    <source>
        <strain evidence="4">Israel</strain>
    </source>
</reference>
<dbReference type="VEuPathDB" id="VectorBase:PPAPM1_004690"/>
<comment type="similarity">
    <text evidence="1">Belongs to the pseudouridine synthase TruB family.</text>
</comment>
<evidence type="ECO:0000313" key="4">
    <source>
        <dbReference type="EnsemblMetazoa" id="PPAI009063-PA"/>
    </source>
</evidence>
<proteinExistence type="inferred from homology"/>
<dbReference type="VEuPathDB" id="VectorBase:PPAI009063"/>
<evidence type="ECO:0000259" key="3">
    <source>
        <dbReference type="Pfam" id="PF01509"/>
    </source>
</evidence>
<dbReference type="Pfam" id="PF01509">
    <property type="entry name" value="TruB_N"/>
    <property type="match status" value="1"/>
</dbReference>
<feature type="domain" description="Pseudouridine synthase II N-terminal" evidence="3">
    <location>
        <begin position="98"/>
        <end position="226"/>
    </location>
</feature>
<accession>A0A1B0GQA9</accession>
<feature type="compositionally biased region" description="Polar residues" evidence="2">
    <location>
        <begin position="301"/>
        <end position="313"/>
    </location>
</feature>
<dbReference type="InterPro" id="IPR020103">
    <property type="entry name" value="PsdUridine_synth_cat_dom_sf"/>
</dbReference>
<dbReference type="Proteomes" id="UP000092462">
    <property type="component" value="Unassembled WGS sequence"/>
</dbReference>